<dbReference type="EMBL" id="KZ293478">
    <property type="protein sequence ID" value="PBK61218.1"/>
    <property type="molecule type" value="Genomic_DNA"/>
</dbReference>
<evidence type="ECO:0000313" key="9">
    <source>
        <dbReference type="EMBL" id="PBK61218.1"/>
    </source>
</evidence>
<dbReference type="PANTHER" id="PTHR11552">
    <property type="entry name" value="GLUCOSE-METHANOL-CHOLINE GMC OXIDOREDUCTASE"/>
    <property type="match status" value="1"/>
</dbReference>
<dbReference type="STRING" id="1076256.A0A2H3B5D9"/>
<evidence type="ECO:0000313" key="10">
    <source>
        <dbReference type="Proteomes" id="UP000218334"/>
    </source>
</evidence>
<dbReference type="Pfam" id="PF05199">
    <property type="entry name" value="GMC_oxred_C"/>
    <property type="match status" value="1"/>
</dbReference>
<dbReference type="GO" id="GO:0050660">
    <property type="term" value="F:flavin adenine dinucleotide binding"/>
    <property type="evidence" value="ECO:0007669"/>
    <property type="project" value="InterPro"/>
</dbReference>
<organism evidence="9 10">
    <name type="scientific">Armillaria solidipes</name>
    <dbReference type="NCBI Taxonomy" id="1076256"/>
    <lineage>
        <taxon>Eukaryota</taxon>
        <taxon>Fungi</taxon>
        <taxon>Dikarya</taxon>
        <taxon>Basidiomycota</taxon>
        <taxon>Agaricomycotina</taxon>
        <taxon>Agaricomycetes</taxon>
        <taxon>Agaricomycetidae</taxon>
        <taxon>Agaricales</taxon>
        <taxon>Marasmiineae</taxon>
        <taxon>Physalacriaceae</taxon>
        <taxon>Armillaria</taxon>
    </lineage>
</organism>
<feature type="chain" id="PRO_5013688920" evidence="7">
    <location>
        <begin position="19"/>
        <end position="613"/>
    </location>
</feature>
<comment type="similarity">
    <text evidence="2">Belongs to the GMC oxidoreductase family.</text>
</comment>
<dbReference type="Gene3D" id="3.50.50.60">
    <property type="entry name" value="FAD/NAD(P)-binding domain"/>
    <property type="match status" value="1"/>
</dbReference>
<dbReference type="Proteomes" id="UP000218334">
    <property type="component" value="Unassembled WGS sequence"/>
</dbReference>
<gene>
    <name evidence="9" type="ORF">ARMSODRAFT_1025937</name>
</gene>
<dbReference type="InterPro" id="IPR012132">
    <property type="entry name" value="GMC_OxRdtase"/>
</dbReference>
<dbReference type="AlphaFoldDB" id="A0A2H3B5D9"/>
<dbReference type="Pfam" id="PF00732">
    <property type="entry name" value="GMC_oxred_N"/>
    <property type="match status" value="1"/>
</dbReference>
<dbReference type="InterPro" id="IPR007867">
    <property type="entry name" value="GMC_OxRtase_C"/>
</dbReference>
<accession>A0A2H3B5D9</accession>
<evidence type="ECO:0000256" key="6">
    <source>
        <dbReference type="PIRSR" id="PIRSR000137-2"/>
    </source>
</evidence>
<dbReference type="PANTHER" id="PTHR11552:SF147">
    <property type="entry name" value="CHOLINE DEHYDROGENASE, MITOCHONDRIAL"/>
    <property type="match status" value="1"/>
</dbReference>
<evidence type="ECO:0000256" key="2">
    <source>
        <dbReference type="ARBA" id="ARBA00010790"/>
    </source>
</evidence>
<feature type="active site" description="Proton acceptor" evidence="5">
    <location>
        <position position="585"/>
    </location>
</feature>
<feature type="domain" description="Glucose-methanol-choline oxidoreductase N-terminal" evidence="8">
    <location>
        <begin position="305"/>
        <end position="319"/>
    </location>
</feature>
<protein>
    <submittedName>
        <fullName evidence="9">Aryl-alcohol oxidase-like protein</fullName>
    </submittedName>
</protein>
<dbReference type="PIRSF" id="PIRSF000137">
    <property type="entry name" value="Alcohol_oxidase"/>
    <property type="match status" value="1"/>
</dbReference>
<reference evidence="10" key="1">
    <citation type="journal article" date="2017" name="Nat. Ecol. Evol.">
        <title>Genome expansion and lineage-specific genetic innovations in the forest pathogenic fungi Armillaria.</title>
        <authorList>
            <person name="Sipos G."/>
            <person name="Prasanna A.N."/>
            <person name="Walter M.C."/>
            <person name="O'Connor E."/>
            <person name="Balint B."/>
            <person name="Krizsan K."/>
            <person name="Kiss B."/>
            <person name="Hess J."/>
            <person name="Varga T."/>
            <person name="Slot J."/>
            <person name="Riley R."/>
            <person name="Boka B."/>
            <person name="Rigling D."/>
            <person name="Barry K."/>
            <person name="Lee J."/>
            <person name="Mihaltcheva S."/>
            <person name="LaButti K."/>
            <person name="Lipzen A."/>
            <person name="Waldron R."/>
            <person name="Moloney N.M."/>
            <person name="Sperisen C."/>
            <person name="Kredics L."/>
            <person name="Vagvoelgyi C."/>
            <person name="Patrignani A."/>
            <person name="Fitzpatrick D."/>
            <person name="Nagy I."/>
            <person name="Doyle S."/>
            <person name="Anderson J.B."/>
            <person name="Grigoriev I.V."/>
            <person name="Gueldener U."/>
            <person name="Muensterkoetter M."/>
            <person name="Nagy L.G."/>
        </authorList>
    </citation>
    <scope>NUCLEOTIDE SEQUENCE [LARGE SCALE GENOMIC DNA]</scope>
    <source>
        <strain evidence="10">28-4</strain>
    </source>
</reference>
<keyword evidence="4 6" id="KW-0274">FAD</keyword>
<feature type="binding site" evidence="6">
    <location>
        <position position="261"/>
    </location>
    <ligand>
        <name>FAD</name>
        <dbReference type="ChEBI" id="CHEBI:57692"/>
    </ligand>
</feature>
<dbReference type="InterPro" id="IPR036188">
    <property type="entry name" value="FAD/NAD-bd_sf"/>
</dbReference>
<dbReference type="GO" id="GO:0016614">
    <property type="term" value="F:oxidoreductase activity, acting on CH-OH group of donors"/>
    <property type="evidence" value="ECO:0007669"/>
    <property type="project" value="InterPro"/>
</dbReference>
<feature type="active site" description="Proton donor" evidence="5">
    <location>
        <position position="522"/>
    </location>
</feature>
<sequence length="613" mass="66637">MDLFLLSIFILCSTSALGGIYETLEELPTLDFEFIIIGGGTAGNVLANRLTEDPDISVLVLEAGGSTEDVLLSQVPFFCPQVTPNTPLDWNFTTTEQPGLNGRSISYPRGYGLGGSSAVNYMLYTRGSSQDYDRYAQISGDPGWGWEALQPYFQKNERFVAPADHHNTSGEFDPAVHSFDGVNSVSLPGYPRGTDGRVIQATKELPDEFPFNLDYNSGYHLGIGWTPSTIGKGTRSSSQTSYLGPEYVGRPNLHVLIRAYVTRILPSDTTSISALPTFKSVEFTQDGGVHILAPSNLKEIILSAGSIGSPHILLNSGIGPRTELAALGMQPVLHLPDVGKNLTDHPTYVITFFVNSTDTIENVYFRNTTFQSEVLAEWQANRTGFLSGGVDNQIGFLRIPHDVGVVEGEPCAGNETAHYELIFSDGLTREPIPDTGDYFSVTTVVLCPLSRGSVTINSTDPLEPPLINPNYFSHQQDVATMQYAITSAQKFLTAPVWEDYILGIATNTTEDDIRDGVRSIYHPIGTASMSPPGADWGVVDPDLKLKGANGVRVVDASVLVSSFGWVSSSTRLKVFLPLPFLPSAHTQVPVYVIAERAADLIRAGYTLRVKLQR</sequence>
<evidence type="ECO:0000256" key="5">
    <source>
        <dbReference type="PIRSR" id="PIRSR000137-1"/>
    </source>
</evidence>
<keyword evidence="3" id="KW-0285">Flavoprotein</keyword>
<dbReference type="Gene3D" id="3.30.560.10">
    <property type="entry name" value="Glucose Oxidase, domain 3"/>
    <property type="match status" value="1"/>
</dbReference>
<keyword evidence="10" id="KW-1185">Reference proteome</keyword>
<evidence type="ECO:0000256" key="7">
    <source>
        <dbReference type="SAM" id="SignalP"/>
    </source>
</evidence>
<dbReference type="SUPFAM" id="SSF51905">
    <property type="entry name" value="FAD/NAD(P)-binding domain"/>
    <property type="match status" value="1"/>
</dbReference>
<feature type="signal peptide" evidence="7">
    <location>
        <begin position="1"/>
        <end position="18"/>
    </location>
</feature>
<evidence type="ECO:0000256" key="4">
    <source>
        <dbReference type="ARBA" id="ARBA00022827"/>
    </source>
</evidence>
<proteinExistence type="inferred from homology"/>
<dbReference type="SUPFAM" id="SSF54373">
    <property type="entry name" value="FAD-linked reductases, C-terminal domain"/>
    <property type="match status" value="1"/>
</dbReference>
<dbReference type="PROSITE" id="PS00624">
    <property type="entry name" value="GMC_OXRED_2"/>
    <property type="match status" value="1"/>
</dbReference>
<keyword evidence="7" id="KW-0732">Signal</keyword>
<dbReference type="InterPro" id="IPR000172">
    <property type="entry name" value="GMC_OxRdtase_N"/>
</dbReference>
<name>A0A2H3B5D9_9AGAR</name>
<comment type="cofactor">
    <cofactor evidence="1 6">
        <name>FAD</name>
        <dbReference type="ChEBI" id="CHEBI:57692"/>
    </cofactor>
</comment>
<evidence type="ECO:0000259" key="8">
    <source>
        <dbReference type="PROSITE" id="PS00624"/>
    </source>
</evidence>
<evidence type="ECO:0000256" key="3">
    <source>
        <dbReference type="ARBA" id="ARBA00022630"/>
    </source>
</evidence>
<evidence type="ECO:0000256" key="1">
    <source>
        <dbReference type="ARBA" id="ARBA00001974"/>
    </source>
</evidence>